<evidence type="ECO:0000256" key="4">
    <source>
        <dbReference type="SAM" id="SignalP"/>
    </source>
</evidence>
<gene>
    <name evidence="7" type="ORF">BDV98DRAFT_343543</name>
</gene>
<accession>A0A5C3Q2J2</accession>
<keyword evidence="8" id="KW-1185">Reference proteome</keyword>
<name>A0A5C3Q2J2_9AGAR</name>
<dbReference type="GO" id="GO:0005576">
    <property type="term" value="C:extracellular region"/>
    <property type="evidence" value="ECO:0007669"/>
    <property type="project" value="InterPro"/>
</dbReference>
<dbReference type="Proteomes" id="UP000305067">
    <property type="component" value="Unassembled WGS sequence"/>
</dbReference>
<keyword evidence="4" id="KW-0732">Signal</keyword>
<feature type="signal peptide" evidence="4">
    <location>
        <begin position="1"/>
        <end position="20"/>
    </location>
</feature>
<protein>
    <submittedName>
        <fullName evidence="7">Galactose mutarotase-like domain-containing protein</fullName>
    </submittedName>
</protein>
<reference evidence="7 8" key="1">
    <citation type="journal article" date="2019" name="Nat. Ecol. Evol.">
        <title>Megaphylogeny resolves global patterns of mushroom evolution.</title>
        <authorList>
            <person name="Varga T."/>
            <person name="Krizsan K."/>
            <person name="Foldi C."/>
            <person name="Dima B."/>
            <person name="Sanchez-Garcia M."/>
            <person name="Sanchez-Ramirez S."/>
            <person name="Szollosi G.J."/>
            <person name="Szarkandi J.G."/>
            <person name="Papp V."/>
            <person name="Albert L."/>
            <person name="Andreopoulos W."/>
            <person name="Angelini C."/>
            <person name="Antonin V."/>
            <person name="Barry K.W."/>
            <person name="Bougher N.L."/>
            <person name="Buchanan P."/>
            <person name="Buyck B."/>
            <person name="Bense V."/>
            <person name="Catcheside P."/>
            <person name="Chovatia M."/>
            <person name="Cooper J."/>
            <person name="Damon W."/>
            <person name="Desjardin D."/>
            <person name="Finy P."/>
            <person name="Geml J."/>
            <person name="Haridas S."/>
            <person name="Hughes K."/>
            <person name="Justo A."/>
            <person name="Karasinski D."/>
            <person name="Kautmanova I."/>
            <person name="Kiss B."/>
            <person name="Kocsube S."/>
            <person name="Kotiranta H."/>
            <person name="LaButti K.M."/>
            <person name="Lechner B.E."/>
            <person name="Liimatainen K."/>
            <person name="Lipzen A."/>
            <person name="Lukacs Z."/>
            <person name="Mihaltcheva S."/>
            <person name="Morgado L.N."/>
            <person name="Niskanen T."/>
            <person name="Noordeloos M.E."/>
            <person name="Ohm R.A."/>
            <person name="Ortiz-Santana B."/>
            <person name="Ovrebo C."/>
            <person name="Racz N."/>
            <person name="Riley R."/>
            <person name="Savchenko A."/>
            <person name="Shiryaev A."/>
            <person name="Soop K."/>
            <person name="Spirin V."/>
            <person name="Szebenyi C."/>
            <person name="Tomsovsky M."/>
            <person name="Tulloss R.E."/>
            <person name="Uehling J."/>
            <person name="Grigoriev I.V."/>
            <person name="Vagvolgyi C."/>
            <person name="Papp T."/>
            <person name="Martin F.M."/>
            <person name="Miettinen O."/>
            <person name="Hibbett D.S."/>
            <person name="Nagy L.G."/>
        </authorList>
    </citation>
    <scope>NUCLEOTIDE SEQUENCE [LARGE SCALE GENOMIC DNA]</scope>
    <source>
        <strain evidence="7 8">CBS 309.79</strain>
    </source>
</reference>
<dbReference type="InterPro" id="IPR038970">
    <property type="entry name" value="Lyase_8"/>
</dbReference>
<comment type="similarity">
    <text evidence="1">Belongs to the polysaccharide lyase 8 family.</text>
</comment>
<dbReference type="PANTHER" id="PTHR38481">
    <property type="entry name" value="HYALURONATE LYASE"/>
    <property type="match status" value="1"/>
</dbReference>
<dbReference type="SUPFAM" id="SSF49863">
    <property type="entry name" value="Hyaluronate lyase-like, C-terminal domain"/>
    <property type="match status" value="1"/>
</dbReference>
<dbReference type="InterPro" id="IPR008929">
    <property type="entry name" value="Chondroitin_lyas"/>
</dbReference>
<dbReference type="InterPro" id="IPR011013">
    <property type="entry name" value="Gal_mutarotase_sf_dom"/>
</dbReference>
<dbReference type="EMBL" id="ML178868">
    <property type="protein sequence ID" value="TFK96041.1"/>
    <property type="molecule type" value="Genomic_DNA"/>
</dbReference>
<dbReference type="SUPFAM" id="SSF48230">
    <property type="entry name" value="Chondroitin AC/alginate lyase"/>
    <property type="match status" value="1"/>
</dbReference>
<dbReference type="OrthoDB" id="5980780at2759"/>
<dbReference type="GO" id="GO:0016837">
    <property type="term" value="F:carbon-oxygen lyase activity, acting on polysaccharides"/>
    <property type="evidence" value="ECO:0007669"/>
    <property type="project" value="UniProtKB-ARBA"/>
</dbReference>
<evidence type="ECO:0000259" key="6">
    <source>
        <dbReference type="Pfam" id="PF02884"/>
    </source>
</evidence>
<dbReference type="GO" id="GO:0005975">
    <property type="term" value="P:carbohydrate metabolic process"/>
    <property type="evidence" value="ECO:0007669"/>
    <property type="project" value="InterPro"/>
</dbReference>
<feature type="compositionally biased region" description="Low complexity" evidence="3">
    <location>
        <begin position="33"/>
        <end position="49"/>
    </location>
</feature>
<evidence type="ECO:0000313" key="8">
    <source>
        <dbReference type="Proteomes" id="UP000305067"/>
    </source>
</evidence>
<dbReference type="InterPro" id="IPR004103">
    <property type="entry name" value="Lyase_8_C"/>
</dbReference>
<evidence type="ECO:0000313" key="7">
    <source>
        <dbReference type="EMBL" id="TFK96041.1"/>
    </source>
</evidence>
<dbReference type="InterPro" id="IPR011071">
    <property type="entry name" value="Lyase_8-like_C"/>
</dbReference>
<dbReference type="InterPro" id="IPR014718">
    <property type="entry name" value="GH-type_carb-bd"/>
</dbReference>
<dbReference type="InterPro" id="IPR003159">
    <property type="entry name" value="Lyase_8_central_dom"/>
</dbReference>
<dbReference type="Gene3D" id="1.50.10.100">
    <property type="entry name" value="Chondroitin AC/alginate lyase"/>
    <property type="match status" value="1"/>
</dbReference>
<keyword evidence="2" id="KW-0456">Lyase</keyword>
<evidence type="ECO:0000259" key="5">
    <source>
        <dbReference type="Pfam" id="PF02278"/>
    </source>
</evidence>
<feature type="domain" description="Polysaccharide lyase family 8 C-terminal" evidence="6">
    <location>
        <begin position="733"/>
        <end position="804"/>
    </location>
</feature>
<proteinExistence type="inferred from homology"/>
<evidence type="ECO:0000256" key="3">
    <source>
        <dbReference type="SAM" id="MobiDB-lite"/>
    </source>
</evidence>
<dbReference type="Gene3D" id="2.60.220.10">
    <property type="entry name" value="Polysaccharide lyase family 8-like, C-terminal"/>
    <property type="match status" value="1"/>
</dbReference>
<feature type="domain" description="Polysaccharide lyase family 8 central" evidence="5">
    <location>
        <begin position="458"/>
        <end position="714"/>
    </location>
</feature>
<dbReference type="SUPFAM" id="SSF74650">
    <property type="entry name" value="Galactose mutarotase-like"/>
    <property type="match status" value="1"/>
</dbReference>
<organism evidence="7 8">
    <name type="scientific">Pterulicium gracile</name>
    <dbReference type="NCBI Taxonomy" id="1884261"/>
    <lineage>
        <taxon>Eukaryota</taxon>
        <taxon>Fungi</taxon>
        <taxon>Dikarya</taxon>
        <taxon>Basidiomycota</taxon>
        <taxon>Agaricomycotina</taxon>
        <taxon>Agaricomycetes</taxon>
        <taxon>Agaricomycetidae</taxon>
        <taxon>Agaricales</taxon>
        <taxon>Pleurotineae</taxon>
        <taxon>Pterulaceae</taxon>
        <taxon>Pterulicium</taxon>
    </lineage>
</organism>
<dbReference type="GO" id="GO:0030246">
    <property type="term" value="F:carbohydrate binding"/>
    <property type="evidence" value="ECO:0007669"/>
    <property type="project" value="InterPro"/>
</dbReference>
<dbReference type="Pfam" id="PF02884">
    <property type="entry name" value="Lyase_8_C"/>
    <property type="match status" value="1"/>
</dbReference>
<evidence type="ECO:0000256" key="1">
    <source>
        <dbReference type="ARBA" id="ARBA00006699"/>
    </source>
</evidence>
<dbReference type="PANTHER" id="PTHR38481:SF1">
    <property type="entry name" value="HYALURONATE LYASE"/>
    <property type="match status" value="1"/>
</dbReference>
<dbReference type="Gene3D" id="2.70.98.10">
    <property type="match status" value="1"/>
</dbReference>
<sequence length="842" mass="92079">MRIPTLLALFSGFFASGAVAQSSAFASSTSALSNTSSTVSTSPSALPSADLRASPDPEQSLGNANDDESPRITDPNILKMRRRRMDTIIDYDTINDYWSWQFPTAQLGNWTADILSNGSWTAVNYTNGCQTPNPVTFPAAVHWRRLLAMSAAWHGGVRTADGSVDLEAEKWIGSSELRSAIEKGMWYWFDNDYQNDACMAEAGTAACPCATPGLWHMNPFANAIFMPSQASQTCLLLDDPPIAANGTHLGLSNRTKARCLQLLLRSWNAIDHGFSWAVADEFMMLVRIGVDAGLLSGDSSLLETAYQHAHDDMKPKTGDRTVGIHPDGSLLVHDGLLYNGDYGNDYINTFLDTEVLTPETSYFASPSTVSDISKLIEGSRWMLYGNRVTKKVYWDPSTMSRGFAYPEHELHANGGVNINTTAMTVLGDIWSAPEFKAFAEALSSDASKVNSGGLVGARLFHSSDYFVYRGENHVSTLKMFSSRTSNSHCTPGRNGRPGLNSLGFHLSDGLRYTYLTGHEYTDIIHVWDWNLLPGITTDYRGTPLVCNHTYYGLENFVGGVIQGSSGIAAMRYANPSTGRLKFHKAWFFLEGEREHVMVGDAWSSGANPVYSVLDQKRREGVVLVDGVDVAGKSASGSRHARPRSLWHDNIGYIFTPSAADLVVKVGEVTGDWFNISTSRDPPSTVDLFTAYIVHPSSSKGSFSPVSYTTFPAISQGDFRQRSRSRDPTGVQELRNDARVTAIYDTETSQAYAVFWTTNAGSVTFSGSQRSNFTISTNAPIAVIVDLKGGSVTVSDPSQTLKKVTLTIERRRGGVPSKLRLDFDLPLEEGKRGTAVTKSMFTK</sequence>
<feature type="region of interest" description="Disordered" evidence="3">
    <location>
        <begin position="33"/>
        <end position="75"/>
    </location>
</feature>
<feature type="chain" id="PRO_5022937248" evidence="4">
    <location>
        <begin position="21"/>
        <end position="842"/>
    </location>
</feature>
<evidence type="ECO:0000256" key="2">
    <source>
        <dbReference type="ARBA" id="ARBA00023239"/>
    </source>
</evidence>
<dbReference type="AlphaFoldDB" id="A0A5C3Q2J2"/>
<dbReference type="Pfam" id="PF02278">
    <property type="entry name" value="Lyase_8"/>
    <property type="match status" value="1"/>
</dbReference>